<dbReference type="PANTHER" id="PTHR10655">
    <property type="entry name" value="LYSOPHOSPHOLIPASE-RELATED"/>
    <property type="match status" value="1"/>
</dbReference>
<proteinExistence type="inferred from homology"/>
<dbReference type="Gene3D" id="3.40.50.1820">
    <property type="entry name" value="alpha/beta hydrolase"/>
    <property type="match status" value="1"/>
</dbReference>
<feature type="domain" description="Phospholipase/carboxylesterase/thioesterase" evidence="3">
    <location>
        <begin position="10"/>
        <end position="210"/>
    </location>
</feature>
<sequence>MNLLFEQTIPNGIEDGAPLVVLLHGRGSDRFDLAGLAPHIAPGAVVVTPQAPHSGVPWGYGPGWAWYRFLGRNRPEPESFEASQVALGTFLSEIRAALPVKTGPLVLGGFSQGGAMSMGYALRNPGAVPLVMNFSGFLADHPTVRPSAETVAGTRFWWGHGTMDPQIPFELAIEGRGLLKSAGAELETRDYPTGHGITPDEAGDARDWLRAEVERLGG</sequence>
<accession>A0A6J4L5B2</accession>
<evidence type="ECO:0000256" key="2">
    <source>
        <dbReference type="ARBA" id="ARBA00022801"/>
    </source>
</evidence>
<dbReference type="EMBL" id="CADCTV010000342">
    <property type="protein sequence ID" value="CAA9319814.1"/>
    <property type="molecule type" value="Genomic_DNA"/>
</dbReference>
<organism evidence="4">
    <name type="scientific">uncultured Gemmatimonadota bacterium</name>
    <dbReference type="NCBI Taxonomy" id="203437"/>
    <lineage>
        <taxon>Bacteria</taxon>
        <taxon>Pseudomonadati</taxon>
        <taxon>Gemmatimonadota</taxon>
        <taxon>environmental samples</taxon>
    </lineage>
</organism>
<dbReference type="Pfam" id="PF02230">
    <property type="entry name" value="Abhydrolase_2"/>
    <property type="match status" value="1"/>
</dbReference>
<dbReference type="InterPro" id="IPR029058">
    <property type="entry name" value="AB_hydrolase_fold"/>
</dbReference>
<reference evidence="4" key="1">
    <citation type="submission" date="2020-02" db="EMBL/GenBank/DDBJ databases">
        <authorList>
            <person name="Meier V. D."/>
        </authorList>
    </citation>
    <scope>NUCLEOTIDE SEQUENCE</scope>
    <source>
        <strain evidence="4">AVDCRST_MAG89</strain>
    </source>
</reference>
<keyword evidence="2" id="KW-0378">Hydrolase</keyword>
<dbReference type="InterPro" id="IPR050565">
    <property type="entry name" value="LYPA1-2/EST-like"/>
</dbReference>
<evidence type="ECO:0000256" key="1">
    <source>
        <dbReference type="ARBA" id="ARBA00006499"/>
    </source>
</evidence>
<dbReference type="AlphaFoldDB" id="A0A6J4L5B2"/>
<evidence type="ECO:0000313" key="4">
    <source>
        <dbReference type="EMBL" id="CAA9319814.1"/>
    </source>
</evidence>
<evidence type="ECO:0000259" key="3">
    <source>
        <dbReference type="Pfam" id="PF02230"/>
    </source>
</evidence>
<gene>
    <name evidence="4" type="ORF">AVDCRST_MAG89-1595</name>
</gene>
<protein>
    <submittedName>
        <fullName evidence="4">Phospholipase/carboxylesterase family protein</fullName>
    </submittedName>
</protein>
<dbReference type="PANTHER" id="PTHR10655:SF17">
    <property type="entry name" value="LYSOPHOSPHOLIPASE-LIKE PROTEIN 1"/>
    <property type="match status" value="1"/>
</dbReference>
<dbReference type="SUPFAM" id="SSF53474">
    <property type="entry name" value="alpha/beta-Hydrolases"/>
    <property type="match status" value="1"/>
</dbReference>
<name>A0A6J4L5B2_9BACT</name>
<dbReference type="GO" id="GO:0016787">
    <property type="term" value="F:hydrolase activity"/>
    <property type="evidence" value="ECO:0007669"/>
    <property type="project" value="UniProtKB-KW"/>
</dbReference>
<dbReference type="InterPro" id="IPR003140">
    <property type="entry name" value="PLipase/COase/thioEstase"/>
</dbReference>
<comment type="similarity">
    <text evidence="1">Belongs to the AB hydrolase superfamily. AB hydrolase 2 family.</text>
</comment>